<keyword evidence="7 8" id="KW-0472">Membrane</keyword>
<feature type="transmembrane region" description="Helical" evidence="8">
    <location>
        <begin position="21"/>
        <end position="46"/>
    </location>
</feature>
<evidence type="ECO:0000256" key="4">
    <source>
        <dbReference type="ARBA" id="ARBA00022692"/>
    </source>
</evidence>
<dbReference type="EMBL" id="BAABBM010000001">
    <property type="protein sequence ID" value="GAA3885823.1"/>
    <property type="molecule type" value="Genomic_DNA"/>
</dbReference>
<name>A0ABP7KUS2_9SPHN</name>
<sequence length="173" mass="19550">MARAALTGRTRLGRDPAPYAPFVPAASVVAASFLSALPIISMSGWYPDFGYLVLISWRLLRADPFPPWWAAALGLVNDLFTGNLIGFSVTLWATTMLVLDLIDRRTMWRDYWIEWVLAAVLLTTDEWLQWRLARLLGADVPFLAMVPAIVISICVFPLSAWTVSRIDAWRLRR</sequence>
<dbReference type="RefSeq" id="WP_344697745.1">
    <property type="nucleotide sequence ID" value="NZ_BAABBM010000001.1"/>
</dbReference>
<feature type="transmembrane region" description="Helical" evidence="8">
    <location>
        <begin position="111"/>
        <end position="130"/>
    </location>
</feature>
<evidence type="ECO:0008006" key="11">
    <source>
        <dbReference type="Google" id="ProtNLM"/>
    </source>
</evidence>
<evidence type="ECO:0000256" key="7">
    <source>
        <dbReference type="ARBA" id="ARBA00023136"/>
    </source>
</evidence>
<organism evidence="9 10">
    <name type="scientific">Sphingomonas limnosediminicola</name>
    <dbReference type="NCBI Taxonomy" id="940133"/>
    <lineage>
        <taxon>Bacteria</taxon>
        <taxon>Pseudomonadati</taxon>
        <taxon>Pseudomonadota</taxon>
        <taxon>Alphaproteobacteria</taxon>
        <taxon>Sphingomonadales</taxon>
        <taxon>Sphingomonadaceae</taxon>
        <taxon>Sphingomonas</taxon>
    </lineage>
</organism>
<reference evidence="10" key="1">
    <citation type="journal article" date="2019" name="Int. J. Syst. Evol. Microbiol.">
        <title>The Global Catalogue of Microorganisms (GCM) 10K type strain sequencing project: providing services to taxonomists for standard genome sequencing and annotation.</title>
        <authorList>
            <consortium name="The Broad Institute Genomics Platform"/>
            <consortium name="The Broad Institute Genome Sequencing Center for Infectious Disease"/>
            <person name="Wu L."/>
            <person name="Ma J."/>
        </authorList>
    </citation>
    <scope>NUCLEOTIDE SEQUENCE [LARGE SCALE GENOMIC DNA]</scope>
    <source>
        <strain evidence="10">JCM 17543</strain>
    </source>
</reference>
<keyword evidence="5" id="KW-0133">Cell shape</keyword>
<protein>
    <recommendedName>
        <fullName evidence="11">Rod shape-determining protein MreD</fullName>
    </recommendedName>
</protein>
<dbReference type="NCBIfam" id="TIGR03426">
    <property type="entry name" value="shape_MreD"/>
    <property type="match status" value="1"/>
</dbReference>
<evidence type="ECO:0000256" key="3">
    <source>
        <dbReference type="ARBA" id="ARBA00022475"/>
    </source>
</evidence>
<evidence type="ECO:0000256" key="5">
    <source>
        <dbReference type="ARBA" id="ARBA00022960"/>
    </source>
</evidence>
<evidence type="ECO:0000256" key="8">
    <source>
        <dbReference type="SAM" id="Phobius"/>
    </source>
</evidence>
<feature type="transmembrane region" description="Helical" evidence="8">
    <location>
        <begin position="142"/>
        <end position="163"/>
    </location>
</feature>
<evidence type="ECO:0000256" key="2">
    <source>
        <dbReference type="ARBA" id="ARBA00007776"/>
    </source>
</evidence>
<gene>
    <name evidence="9" type="ORF">GCM10022276_01090</name>
</gene>
<keyword evidence="3" id="KW-1003">Cell membrane</keyword>
<accession>A0ABP7KUS2</accession>
<feature type="transmembrane region" description="Helical" evidence="8">
    <location>
        <begin position="66"/>
        <end position="99"/>
    </location>
</feature>
<comment type="subcellular location">
    <subcellularLocation>
        <location evidence="1">Cell membrane</location>
        <topology evidence="1">Multi-pass membrane protein</topology>
    </subcellularLocation>
</comment>
<keyword evidence="4 8" id="KW-0812">Transmembrane</keyword>
<evidence type="ECO:0000313" key="10">
    <source>
        <dbReference type="Proteomes" id="UP001500827"/>
    </source>
</evidence>
<dbReference type="InterPro" id="IPR007227">
    <property type="entry name" value="Cell_shape_determining_MreD"/>
</dbReference>
<evidence type="ECO:0000313" key="9">
    <source>
        <dbReference type="EMBL" id="GAA3885823.1"/>
    </source>
</evidence>
<proteinExistence type="inferred from homology"/>
<evidence type="ECO:0000256" key="1">
    <source>
        <dbReference type="ARBA" id="ARBA00004651"/>
    </source>
</evidence>
<comment type="similarity">
    <text evidence="2">Belongs to the MreD family.</text>
</comment>
<keyword evidence="6 8" id="KW-1133">Transmembrane helix</keyword>
<comment type="caution">
    <text evidence="9">The sequence shown here is derived from an EMBL/GenBank/DDBJ whole genome shotgun (WGS) entry which is preliminary data.</text>
</comment>
<evidence type="ECO:0000256" key="6">
    <source>
        <dbReference type="ARBA" id="ARBA00022989"/>
    </source>
</evidence>
<keyword evidence="10" id="KW-1185">Reference proteome</keyword>
<dbReference type="Proteomes" id="UP001500827">
    <property type="component" value="Unassembled WGS sequence"/>
</dbReference>